<sequence>MAEVRIDVAGMADVVRGLEEGIETVLRARDLLRTELDRLGLDSSGTWTLDGPVAWARGELPGVLRRLALAQALEGQEASWPAGTVMLDEALVSTTDPEHAQNVAHRVAHALREVDGPLDEDLIDLLESYRDDPYFASALARSLTVGELAEAVKQLSYARTGTSQDDAWYARTVVALARTMGTATRATGDLALPSGYAQQWVRQITSEVNRAVYPDAVAAPDHANALALLVTSGRWDSDFLVEVTGAVIDDERTRPDVEDMWLSRGNPLSNPTDGPGVYDAVGRKVRDPLSTLLAGLAKDPGAAQRVFVTGEQEMVQLGDGKLRVSSRLKHLVENRTWEFDRVPGRAFSQVLEAATMTLRDRESTGRTSAHLTTQTIALIGAHTGHDARGEVFLWPAEPGWQLPESLRPTVATMLATYGMDLYEAVAVEGSDLSDGAVLDRRAMNDGTSDLLYGPGQAYGAVFDQDLLAPVLKTLGEDRAHVDVVMAGLAVASNLRLTTALDQTLAIHPEAPVDLITGRRDIPRISNTLLRSSEALSWTVQQGYAGAQDDKELREARQAAFADALGLASSLPMIPDVSDNKNVQWLFDKAVGEAISGAGTIDASEQVKTYQVLDKEVPRTAVESVLNALLQSGYLEEPAFAAANVDAKAPLYTEPPDTAKVVGADPPRFDTSSEDYGAWVANLSNGALLQNTVIDPYGSAWGNIT</sequence>
<evidence type="ECO:0000313" key="1">
    <source>
        <dbReference type="EMBL" id="QVI62327.1"/>
    </source>
</evidence>
<accession>A0ABX8D8E1</accession>
<name>A0ABX8D8E1_9CELL</name>
<evidence type="ECO:0000313" key="2">
    <source>
        <dbReference type="Proteomes" id="UP000677804"/>
    </source>
</evidence>
<keyword evidence="2" id="KW-1185">Reference proteome</keyword>
<dbReference type="EMBL" id="CP074405">
    <property type="protein sequence ID" value="QVI62327.1"/>
    <property type="molecule type" value="Genomic_DNA"/>
</dbReference>
<gene>
    <name evidence="1" type="ORF">KG103_18310</name>
</gene>
<reference evidence="1 2" key="1">
    <citation type="submission" date="2021-05" db="EMBL/GenBank/DDBJ databases">
        <title>Novel species in genus Cellulomonas.</title>
        <authorList>
            <person name="Zhang G."/>
        </authorList>
    </citation>
    <scope>NUCLEOTIDE SEQUENCE [LARGE SCALE GENOMIC DNA]</scope>
    <source>
        <strain evidence="2">zg-ZUI222</strain>
    </source>
</reference>
<dbReference type="RefSeq" id="WP_207339993.1">
    <property type="nucleotide sequence ID" value="NZ_CP074405.1"/>
</dbReference>
<organism evidence="1 2">
    <name type="scientific">Cellulomonas wangleii</name>
    <dbReference type="NCBI Taxonomy" id="2816956"/>
    <lineage>
        <taxon>Bacteria</taxon>
        <taxon>Bacillati</taxon>
        <taxon>Actinomycetota</taxon>
        <taxon>Actinomycetes</taxon>
        <taxon>Micrococcales</taxon>
        <taxon>Cellulomonadaceae</taxon>
        <taxon>Cellulomonas</taxon>
    </lineage>
</organism>
<protein>
    <recommendedName>
        <fullName evidence="3">Helicase XPB/Ssl2 N-terminal domain-containing protein</fullName>
    </recommendedName>
</protein>
<dbReference type="Proteomes" id="UP000677804">
    <property type="component" value="Chromosome"/>
</dbReference>
<evidence type="ECO:0008006" key="3">
    <source>
        <dbReference type="Google" id="ProtNLM"/>
    </source>
</evidence>
<proteinExistence type="predicted"/>